<accession>A0A2P5HT85</accession>
<sequence>MNDQHEIETCDQVWESIKPQNPALDEISSFHETSESEWVHRVLVKWRKRKCDEEVSTGTAILEKILRTLQCEPESRKQRAELWDQALIAELDTDRARLGLDNRAAASALTPAKQTQVVQAVASVFNIEISSEELARMFSRTTTSEASAVKLTRSMPPTPPVDQHSPIVLHNTRPLDVDT</sequence>
<dbReference type="AlphaFoldDB" id="A0A2P5HT85"/>
<evidence type="ECO:0000313" key="2">
    <source>
        <dbReference type="EMBL" id="POS73436.1"/>
    </source>
</evidence>
<keyword evidence="3" id="KW-1185">Reference proteome</keyword>
<gene>
    <name evidence="2" type="ORF">DHEL01_v208166</name>
</gene>
<comment type="caution">
    <text evidence="2">The sequence shown here is derived from an EMBL/GenBank/DDBJ whole genome shotgun (WGS) entry which is preliminary data.</text>
</comment>
<name>A0A2P5HT85_DIAHE</name>
<dbReference type="Proteomes" id="UP000094444">
    <property type="component" value="Unassembled WGS sequence"/>
</dbReference>
<protein>
    <submittedName>
        <fullName evidence="2">Uncharacterized protein</fullName>
    </submittedName>
</protein>
<feature type="region of interest" description="Disordered" evidence="1">
    <location>
        <begin position="152"/>
        <end position="179"/>
    </location>
</feature>
<dbReference type="OrthoDB" id="5235282at2759"/>
<dbReference type="EMBL" id="MAVT02000798">
    <property type="protein sequence ID" value="POS73436.1"/>
    <property type="molecule type" value="Genomic_DNA"/>
</dbReference>
<organism evidence="2 3">
    <name type="scientific">Diaporthe helianthi</name>
    <dbReference type="NCBI Taxonomy" id="158607"/>
    <lineage>
        <taxon>Eukaryota</taxon>
        <taxon>Fungi</taxon>
        <taxon>Dikarya</taxon>
        <taxon>Ascomycota</taxon>
        <taxon>Pezizomycotina</taxon>
        <taxon>Sordariomycetes</taxon>
        <taxon>Sordariomycetidae</taxon>
        <taxon>Diaporthales</taxon>
        <taxon>Diaporthaceae</taxon>
        <taxon>Diaporthe</taxon>
    </lineage>
</organism>
<evidence type="ECO:0000256" key="1">
    <source>
        <dbReference type="SAM" id="MobiDB-lite"/>
    </source>
</evidence>
<evidence type="ECO:0000313" key="3">
    <source>
        <dbReference type="Proteomes" id="UP000094444"/>
    </source>
</evidence>
<dbReference type="InParanoid" id="A0A2P5HT85"/>
<reference evidence="2" key="1">
    <citation type="submission" date="2017-09" db="EMBL/GenBank/DDBJ databases">
        <title>Polyketide synthases of a Diaporthe helianthi virulent isolate.</title>
        <authorList>
            <person name="Baroncelli R."/>
        </authorList>
    </citation>
    <scope>NUCLEOTIDE SEQUENCE [LARGE SCALE GENOMIC DNA]</scope>
    <source>
        <strain evidence="2">7/96</strain>
    </source>
</reference>
<proteinExistence type="predicted"/>